<organism evidence="2 4">
    <name type="scientific">Didymodactylos carnosus</name>
    <dbReference type="NCBI Taxonomy" id="1234261"/>
    <lineage>
        <taxon>Eukaryota</taxon>
        <taxon>Metazoa</taxon>
        <taxon>Spiralia</taxon>
        <taxon>Gnathifera</taxon>
        <taxon>Rotifera</taxon>
        <taxon>Eurotatoria</taxon>
        <taxon>Bdelloidea</taxon>
        <taxon>Philodinida</taxon>
        <taxon>Philodinidae</taxon>
        <taxon>Didymodactylos</taxon>
    </lineage>
</organism>
<name>A0A813U3S2_9BILA</name>
<evidence type="ECO:0000313" key="3">
    <source>
        <dbReference type="EMBL" id="CAF3606985.1"/>
    </source>
</evidence>
<sequence>MIAAVVLKFLQHMSYYQKLLNVDSKMEKFATEKTIEDKLGRIVTDNASNNVAAFDNLRLPDFDNYFNNNSDLDESDTENDHKFTLTIITVTTTDRQDRNGEEGEEMEVNSKDEEDIDNECETSGVIDTDNIVADLPDQDLALSRRYRWSSQFHTVKAVYSVPQSEPNPTLNDLNRSEMILTSTDRQVLSEFIQLLELFEEVTMNTQGENHATISCLIESLLTLMKERSSGLLIHFKIDAPTNQHSMSERFSDLIFLVAPILDACFEMHWLNAIDLTDDVKKTVIEKI</sequence>
<gene>
    <name evidence="2" type="ORF">GPM918_LOCUS4524</name>
    <name evidence="3" type="ORF">SRO942_LOCUS4525</name>
</gene>
<dbReference type="EMBL" id="CAJOBC010000612">
    <property type="protein sequence ID" value="CAF3606985.1"/>
    <property type="molecule type" value="Genomic_DNA"/>
</dbReference>
<accession>A0A813U3S2</accession>
<evidence type="ECO:0000313" key="2">
    <source>
        <dbReference type="EMBL" id="CAF0820589.1"/>
    </source>
</evidence>
<dbReference type="EMBL" id="CAJNOQ010000612">
    <property type="protein sequence ID" value="CAF0820589.1"/>
    <property type="molecule type" value="Genomic_DNA"/>
</dbReference>
<feature type="region of interest" description="Disordered" evidence="1">
    <location>
        <begin position="94"/>
        <end position="117"/>
    </location>
</feature>
<reference evidence="2" key="1">
    <citation type="submission" date="2021-02" db="EMBL/GenBank/DDBJ databases">
        <authorList>
            <person name="Nowell W R."/>
        </authorList>
    </citation>
    <scope>NUCLEOTIDE SEQUENCE</scope>
</reference>
<dbReference type="Proteomes" id="UP000663829">
    <property type="component" value="Unassembled WGS sequence"/>
</dbReference>
<proteinExistence type="predicted"/>
<evidence type="ECO:0000256" key="1">
    <source>
        <dbReference type="SAM" id="MobiDB-lite"/>
    </source>
</evidence>
<protein>
    <submittedName>
        <fullName evidence="2">Uncharacterized protein</fullName>
    </submittedName>
</protein>
<keyword evidence="4" id="KW-1185">Reference proteome</keyword>
<evidence type="ECO:0000313" key="4">
    <source>
        <dbReference type="Proteomes" id="UP000663829"/>
    </source>
</evidence>
<dbReference type="Proteomes" id="UP000681722">
    <property type="component" value="Unassembled WGS sequence"/>
</dbReference>
<dbReference type="OrthoDB" id="1607513at2759"/>
<feature type="compositionally biased region" description="Acidic residues" evidence="1">
    <location>
        <begin position="102"/>
        <end position="117"/>
    </location>
</feature>
<dbReference type="AlphaFoldDB" id="A0A813U3S2"/>
<comment type="caution">
    <text evidence="2">The sequence shown here is derived from an EMBL/GenBank/DDBJ whole genome shotgun (WGS) entry which is preliminary data.</text>
</comment>